<sequence>MPEFVLIAGRAVIAFLALFVLARILGKKQISQLTFFDYVVGIVIGDMASTMAIDTSMKMVNGFTGLIVFTLLSLIIAYGAIKSFKFRDLVESSPSILIKNGKVMEKSLFKHKMTYDDLLNGLREKDAFKLSEVEMAILETNGQISVLKKPEYQSLTPKDLGLSVEEDHAPSLIIIDGTLLKKRLNYLGYTEEWLRDEMKKQGANNVKDVFMAQIDSSGNVYVDLFNDQDKVQQDKEKPNLATKLRRVQADLEWMAMQTKDTIAKQMYFNQSIELEGVIKKINPYLQE</sequence>
<gene>
    <name evidence="10" type="ORF">H0185_23285</name>
</gene>
<keyword evidence="3" id="KW-1003">Cell membrane</keyword>
<dbReference type="PANTHER" id="PTHR34582">
    <property type="entry name" value="UPF0702 TRANSMEMBRANE PROTEIN YCAP"/>
    <property type="match status" value="1"/>
</dbReference>
<dbReference type="EMBL" id="JACWFH010000043">
    <property type="protein sequence ID" value="MBY0099661.1"/>
    <property type="molecule type" value="Genomic_DNA"/>
</dbReference>
<proteinExistence type="inferred from homology"/>
<feature type="domain" description="YetF-like N-terminal transmembrane" evidence="9">
    <location>
        <begin position="7"/>
        <end position="78"/>
    </location>
</feature>
<accession>A0ABS7KC72</accession>
<dbReference type="Gene3D" id="3.30.240.20">
    <property type="entry name" value="bsu07140 like domains"/>
    <property type="match status" value="2"/>
</dbReference>
<keyword evidence="5 7" id="KW-1133">Transmembrane helix</keyword>
<name>A0ABS7KC72_9BACI</name>
<evidence type="ECO:0000259" key="8">
    <source>
        <dbReference type="Pfam" id="PF04239"/>
    </source>
</evidence>
<feature type="domain" description="YetF C-terminal" evidence="8">
    <location>
        <begin position="82"/>
        <end position="214"/>
    </location>
</feature>
<dbReference type="Proteomes" id="UP000769780">
    <property type="component" value="Unassembled WGS sequence"/>
</dbReference>
<comment type="subcellular location">
    <subcellularLocation>
        <location evidence="1">Cell membrane</location>
        <topology evidence="1">Multi-pass membrane protein</topology>
    </subcellularLocation>
</comment>
<dbReference type="RefSeq" id="WP_221875969.1">
    <property type="nucleotide sequence ID" value="NZ_JACWFH010000043.1"/>
</dbReference>
<evidence type="ECO:0000256" key="7">
    <source>
        <dbReference type="SAM" id="Phobius"/>
    </source>
</evidence>
<evidence type="ECO:0000313" key="10">
    <source>
        <dbReference type="EMBL" id="MBY0099661.1"/>
    </source>
</evidence>
<evidence type="ECO:0000256" key="2">
    <source>
        <dbReference type="ARBA" id="ARBA00006448"/>
    </source>
</evidence>
<keyword evidence="11" id="KW-1185">Reference proteome</keyword>
<dbReference type="Pfam" id="PF07870">
    <property type="entry name" value="DUF1657"/>
    <property type="match status" value="1"/>
</dbReference>
<reference evidence="10 11" key="1">
    <citation type="submission" date="2020-07" db="EMBL/GenBank/DDBJ databases">
        <title>Fungal Genomes of the International Space Station.</title>
        <authorList>
            <person name="Seuylemezian A."/>
            <person name="Singh N.K."/>
            <person name="Wood J."/>
            <person name="Venkateswaran K."/>
        </authorList>
    </citation>
    <scope>NUCLEOTIDE SEQUENCE [LARGE SCALE GENOMIC DNA]</scope>
    <source>
        <strain evidence="10 11">PL-B2</strain>
    </source>
</reference>
<organism evidence="10 11">
    <name type="scientific">Mesobacillus maritimus</name>
    <dbReference type="NCBI Taxonomy" id="1643336"/>
    <lineage>
        <taxon>Bacteria</taxon>
        <taxon>Bacillati</taxon>
        <taxon>Bacillota</taxon>
        <taxon>Bacilli</taxon>
        <taxon>Bacillales</taxon>
        <taxon>Bacillaceae</taxon>
        <taxon>Mesobacillus</taxon>
    </lineage>
</organism>
<evidence type="ECO:0000259" key="9">
    <source>
        <dbReference type="Pfam" id="PF20730"/>
    </source>
</evidence>
<dbReference type="PANTHER" id="PTHR34582:SF7">
    <property type="entry name" value="UPF0702 TRANSMEMBRANE PROTEIN YDFS"/>
    <property type="match status" value="1"/>
</dbReference>
<evidence type="ECO:0000313" key="11">
    <source>
        <dbReference type="Proteomes" id="UP000769780"/>
    </source>
</evidence>
<dbReference type="Pfam" id="PF20730">
    <property type="entry name" value="YetF_N"/>
    <property type="match status" value="1"/>
</dbReference>
<evidence type="ECO:0000256" key="4">
    <source>
        <dbReference type="ARBA" id="ARBA00022692"/>
    </source>
</evidence>
<evidence type="ECO:0000256" key="1">
    <source>
        <dbReference type="ARBA" id="ARBA00004651"/>
    </source>
</evidence>
<comment type="similarity">
    <text evidence="2">Belongs to the UPF0702 family.</text>
</comment>
<keyword evidence="6 7" id="KW-0472">Membrane</keyword>
<evidence type="ECO:0000256" key="5">
    <source>
        <dbReference type="ARBA" id="ARBA00022989"/>
    </source>
</evidence>
<dbReference type="InterPro" id="IPR023090">
    <property type="entry name" value="UPF0702_alpha/beta_dom_sf"/>
</dbReference>
<dbReference type="InterPro" id="IPR012452">
    <property type="entry name" value="DUF1657"/>
</dbReference>
<dbReference type="InterPro" id="IPR007353">
    <property type="entry name" value="DUF421"/>
</dbReference>
<feature type="transmembrane region" description="Helical" evidence="7">
    <location>
        <begin position="6"/>
        <end position="26"/>
    </location>
</feature>
<feature type="transmembrane region" description="Helical" evidence="7">
    <location>
        <begin position="59"/>
        <end position="81"/>
    </location>
</feature>
<evidence type="ECO:0000256" key="3">
    <source>
        <dbReference type="ARBA" id="ARBA00022475"/>
    </source>
</evidence>
<evidence type="ECO:0000256" key="6">
    <source>
        <dbReference type="ARBA" id="ARBA00023136"/>
    </source>
</evidence>
<protein>
    <submittedName>
        <fullName evidence="10">DUF421 domain-containing protein</fullName>
    </submittedName>
</protein>
<keyword evidence="4 7" id="KW-0812">Transmembrane</keyword>
<dbReference type="InterPro" id="IPR048454">
    <property type="entry name" value="YetF_N"/>
</dbReference>
<dbReference type="Pfam" id="PF04239">
    <property type="entry name" value="DUF421"/>
    <property type="match status" value="1"/>
</dbReference>
<comment type="caution">
    <text evidence="10">The sequence shown here is derived from an EMBL/GenBank/DDBJ whole genome shotgun (WGS) entry which is preliminary data.</text>
</comment>